<feature type="transmembrane region" description="Helical" evidence="5">
    <location>
        <begin position="195"/>
        <end position="217"/>
    </location>
</feature>
<reference evidence="7 8" key="1">
    <citation type="submission" date="2019-06" db="EMBL/GenBank/DDBJ databases">
        <title>Draft genome sequence of the filamentous fungus Phialemoniopsis curvata isolated from diesel fuel.</title>
        <authorList>
            <person name="Varaljay V.A."/>
            <person name="Lyon W.J."/>
            <person name="Crouch A.L."/>
            <person name="Drake C.E."/>
            <person name="Hollomon J.M."/>
            <person name="Nadeau L.J."/>
            <person name="Nunn H.S."/>
            <person name="Stevenson B.S."/>
            <person name="Bojanowski C.L."/>
            <person name="Crookes-Goodson W.J."/>
        </authorList>
    </citation>
    <scope>NUCLEOTIDE SEQUENCE [LARGE SCALE GENOMIC DNA]</scope>
    <source>
        <strain evidence="7 8">D216</strain>
    </source>
</reference>
<dbReference type="Pfam" id="PF07690">
    <property type="entry name" value="MFS_1"/>
    <property type="match status" value="1"/>
</dbReference>
<keyword evidence="3 5" id="KW-1133">Transmembrane helix</keyword>
<dbReference type="InterPro" id="IPR020846">
    <property type="entry name" value="MFS_dom"/>
</dbReference>
<dbReference type="Gene3D" id="1.20.1720.10">
    <property type="entry name" value="Multidrug resistance protein D"/>
    <property type="match status" value="1"/>
</dbReference>
<organism evidence="7 8">
    <name type="scientific">Thyridium curvatum</name>
    <dbReference type="NCBI Taxonomy" id="1093900"/>
    <lineage>
        <taxon>Eukaryota</taxon>
        <taxon>Fungi</taxon>
        <taxon>Dikarya</taxon>
        <taxon>Ascomycota</taxon>
        <taxon>Pezizomycotina</taxon>
        <taxon>Sordariomycetes</taxon>
        <taxon>Sordariomycetidae</taxon>
        <taxon>Thyridiales</taxon>
        <taxon>Thyridiaceae</taxon>
        <taxon>Thyridium</taxon>
    </lineage>
</organism>
<dbReference type="OrthoDB" id="440553at2759"/>
<evidence type="ECO:0000256" key="2">
    <source>
        <dbReference type="ARBA" id="ARBA00022692"/>
    </source>
</evidence>
<proteinExistence type="predicted"/>
<evidence type="ECO:0000256" key="5">
    <source>
        <dbReference type="SAM" id="Phobius"/>
    </source>
</evidence>
<feature type="domain" description="Major facilitator superfamily (MFS) profile" evidence="6">
    <location>
        <begin position="196"/>
        <end position="440"/>
    </location>
</feature>
<keyword evidence="2 5" id="KW-0812">Transmembrane</keyword>
<dbReference type="InterPro" id="IPR011701">
    <property type="entry name" value="MFS"/>
</dbReference>
<feature type="transmembrane region" description="Helical" evidence="5">
    <location>
        <begin position="229"/>
        <end position="250"/>
    </location>
</feature>
<accession>A0A507B2H3</accession>
<gene>
    <name evidence="7" type="ORF">E0L32_012212</name>
</gene>
<keyword evidence="4 5" id="KW-0472">Membrane</keyword>
<comment type="subcellular location">
    <subcellularLocation>
        <location evidence="1">Membrane</location>
        <topology evidence="1">Multi-pass membrane protein</topology>
    </subcellularLocation>
</comment>
<feature type="transmembrane region" description="Helical" evidence="5">
    <location>
        <begin position="262"/>
        <end position="280"/>
    </location>
</feature>
<sequence length="440" mass="48661">METGQLVMYDVGSYYAHNEMDLGQWRADFCSHLRSKIYIRQYLRNYPAAEPADEFDDRNRLYSLKGSINYSAGHPGCIIRRTAYNNMCYLCEKYAPIDGIDKYDPQKDPSVTGARLTPTFAKPDHRSHQDDCYHYKGSRKGQARSDITAIMCGKDQKGMEANPSPPLNNLPIATITQDNPSDPPYSMFSSTRMTYLTYLLGMIMLLSTLTSTIYAPLIPMLTRQFSVSIQAINTTVTIYAVFQALSPVFFSSLADSYGRRPVLLGLMVLYSGASIGLSFNNNSYTVLLAMRALQSIGGSPTVPVVYGIVADLVPSSQRGKILGPSLASANAVCAISPVVGGLIAEQTTGSIWVFITLLILSLVLLALTGMTLPETARCVVGNGEKPAHGIWRTWWSILQDSRHKTLRTPLPEIGPKSKEDRRRMAKSFKGFRILPDHIVS</sequence>
<dbReference type="Gene3D" id="3.90.1200.10">
    <property type="match status" value="1"/>
</dbReference>
<dbReference type="InterPro" id="IPR036259">
    <property type="entry name" value="MFS_trans_sf"/>
</dbReference>
<dbReference type="InParanoid" id="A0A507B2H3"/>
<evidence type="ECO:0000259" key="6">
    <source>
        <dbReference type="PROSITE" id="PS50850"/>
    </source>
</evidence>
<protein>
    <recommendedName>
        <fullName evidence="6">Major facilitator superfamily (MFS) profile domain-containing protein</fullName>
    </recommendedName>
</protein>
<dbReference type="STRING" id="1093900.A0A507B2H3"/>
<dbReference type="EMBL" id="SKBQ01000144">
    <property type="protein sequence ID" value="TPX17325.1"/>
    <property type="molecule type" value="Genomic_DNA"/>
</dbReference>
<dbReference type="PANTHER" id="PTHR23502">
    <property type="entry name" value="MAJOR FACILITATOR SUPERFAMILY"/>
    <property type="match status" value="1"/>
</dbReference>
<evidence type="ECO:0000313" key="8">
    <source>
        <dbReference type="Proteomes" id="UP000319257"/>
    </source>
</evidence>
<keyword evidence="8" id="KW-1185">Reference proteome</keyword>
<evidence type="ECO:0000256" key="4">
    <source>
        <dbReference type="ARBA" id="ARBA00023136"/>
    </source>
</evidence>
<dbReference type="Proteomes" id="UP000319257">
    <property type="component" value="Unassembled WGS sequence"/>
</dbReference>
<evidence type="ECO:0000256" key="3">
    <source>
        <dbReference type="ARBA" id="ARBA00022989"/>
    </source>
</evidence>
<evidence type="ECO:0000313" key="7">
    <source>
        <dbReference type="EMBL" id="TPX17325.1"/>
    </source>
</evidence>
<evidence type="ECO:0000256" key="1">
    <source>
        <dbReference type="ARBA" id="ARBA00004141"/>
    </source>
</evidence>
<dbReference type="GO" id="GO:0005886">
    <property type="term" value="C:plasma membrane"/>
    <property type="evidence" value="ECO:0007669"/>
    <property type="project" value="TreeGrafter"/>
</dbReference>
<dbReference type="AlphaFoldDB" id="A0A507B2H3"/>
<dbReference type="GeneID" id="41979659"/>
<dbReference type="RefSeq" id="XP_030999036.1">
    <property type="nucleotide sequence ID" value="XM_031135028.1"/>
</dbReference>
<name>A0A507B2H3_9PEZI</name>
<dbReference type="GO" id="GO:0022857">
    <property type="term" value="F:transmembrane transporter activity"/>
    <property type="evidence" value="ECO:0007669"/>
    <property type="project" value="InterPro"/>
</dbReference>
<dbReference type="PROSITE" id="PS50850">
    <property type="entry name" value="MFS"/>
    <property type="match status" value="1"/>
</dbReference>
<comment type="caution">
    <text evidence="7">The sequence shown here is derived from an EMBL/GenBank/DDBJ whole genome shotgun (WGS) entry which is preliminary data.</text>
</comment>
<feature type="transmembrane region" description="Helical" evidence="5">
    <location>
        <begin position="349"/>
        <end position="367"/>
    </location>
</feature>
<dbReference type="PANTHER" id="PTHR23502:SF151">
    <property type="entry name" value="MAJOR FACILITATOR SUPERFAMILY (MFS) PROFILE DOMAIN-CONTAINING PROTEIN"/>
    <property type="match status" value="1"/>
</dbReference>
<dbReference type="SUPFAM" id="SSF103473">
    <property type="entry name" value="MFS general substrate transporter"/>
    <property type="match status" value="1"/>
</dbReference>
<feature type="transmembrane region" description="Helical" evidence="5">
    <location>
        <begin position="321"/>
        <end position="343"/>
    </location>
</feature>